<reference evidence="1" key="1">
    <citation type="submission" date="2018-02" db="EMBL/GenBank/DDBJ databases">
        <title>Rhizophora mucronata_Transcriptome.</title>
        <authorList>
            <person name="Meera S.P."/>
            <person name="Sreeshan A."/>
            <person name="Augustine A."/>
        </authorList>
    </citation>
    <scope>NUCLEOTIDE SEQUENCE</scope>
    <source>
        <tissue evidence="1">Leaf</tissue>
    </source>
</reference>
<sequence>MQSMKACSSHGHNLFSCFMQHAMNLCTDCPSASVSQLISTRIMSYKANIQRIKFKPKSNLLVLGKA</sequence>
<evidence type="ECO:0000313" key="1">
    <source>
        <dbReference type="EMBL" id="MBX50161.1"/>
    </source>
</evidence>
<dbReference type="AlphaFoldDB" id="A0A2P2P6B5"/>
<protein>
    <submittedName>
        <fullName evidence="1">Uncharacterized protein</fullName>
    </submittedName>
</protein>
<accession>A0A2P2P6B5</accession>
<organism evidence="1">
    <name type="scientific">Rhizophora mucronata</name>
    <name type="common">Asiatic mangrove</name>
    <dbReference type="NCBI Taxonomy" id="61149"/>
    <lineage>
        <taxon>Eukaryota</taxon>
        <taxon>Viridiplantae</taxon>
        <taxon>Streptophyta</taxon>
        <taxon>Embryophyta</taxon>
        <taxon>Tracheophyta</taxon>
        <taxon>Spermatophyta</taxon>
        <taxon>Magnoliopsida</taxon>
        <taxon>eudicotyledons</taxon>
        <taxon>Gunneridae</taxon>
        <taxon>Pentapetalae</taxon>
        <taxon>rosids</taxon>
        <taxon>fabids</taxon>
        <taxon>Malpighiales</taxon>
        <taxon>Rhizophoraceae</taxon>
        <taxon>Rhizophora</taxon>
    </lineage>
</organism>
<name>A0A2P2P6B5_RHIMU</name>
<dbReference type="EMBL" id="GGEC01069677">
    <property type="protein sequence ID" value="MBX50161.1"/>
    <property type="molecule type" value="Transcribed_RNA"/>
</dbReference>
<proteinExistence type="predicted"/>